<feature type="chain" id="PRO_5015630734" description="Multifunctional fusion protein" evidence="11">
    <location>
        <begin position="20"/>
        <end position="355"/>
    </location>
</feature>
<dbReference type="FunFam" id="2.170.150.20:FF:000003">
    <property type="entry name" value="Peptide methionine sulfoxide reductase MsrB"/>
    <property type="match status" value="1"/>
</dbReference>
<keyword evidence="14" id="KW-1185">Reference proteome</keyword>
<dbReference type="AlphaFoldDB" id="A0A2U1FSV2"/>
<comment type="catalytic activity">
    <reaction evidence="7 9">
        <text>L-methionyl-[protein] + [thioredoxin]-disulfide + H2O = L-methionyl-(R)-S-oxide-[protein] + [thioredoxin]-dithiol</text>
        <dbReference type="Rhea" id="RHEA:24164"/>
        <dbReference type="Rhea" id="RHEA-COMP:10698"/>
        <dbReference type="Rhea" id="RHEA-COMP:10700"/>
        <dbReference type="Rhea" id="RHEA-COMP:12313"/>
        <dbReference type="Rhea" id="RHEA-COMP:12314"/>
        <dbReference type="ChEBI" id="CHEBI:15377"/>
        <dbReference type="ChEBI" id="CHEBI:16044"/>
        <dbReference type="ChEBI" id="CHEBI:29950"/>
        <dbReference type="ChEBI" id="CHEBI:45764"/>
        <dbReference type="ChEBI" id="CHEBI:50058"/>
        <dbReference type="EC" id="1.8.4.12"/>
    </reaction>
</comment>
<dbReference type="Gene3D" id="2.170.150.20">
    <property type="entry name" value="Peptide methionine sulfoxide reductase"/>
    <property type="match status" value="1"/>
</dbReference>
<protein>
    <recommendedName>
        <fullName evidence="9 10">Multifunctional fusion protein</fullName>
    </recommendedName>
    <domain>
        <recommendedName>
            <fullName evidence="10">Peptide methionine sulfoxide reductase MsrA</fullName>
            <shortName evidence="10">Protein-methionine-S-oxide reductase</shortName>
            <ecNumber evidence="10">1.8.4.11</ecNumber>
        </recommendedName>
        <alternativeName>
            <fullName evidence="10">Peptide-methionine (S)-S-oxide reductase</fullName>
            <shortName evidence="10">Peptide Met(O) reductase</shortName>
        </alternativeName>
    </domain>
    <domain>
        <recommendedName>
            <fullName evidence="9">Peptide methionine sulfoxide reductase MsrB</fullName>
            <ecNumber evidence="9">1.8.4.12</ecNumber>
        </recommendedName>
        <alternativeName>
            <fullName evidence="9">Peptide-methionine (R)-S-oxide reductase</fullName>
        </alternativeName>
    </domain>
</protein>
<evidence type="ECO:0000256" key="8">
    <source>
        <dbReference type="ARBA" id="ARBA00048782"/>
    </source>
</evidence>
<feature type="active site" evidence="10">
    <location>
        <position position="45"/>
    </location>
</feature>
<dbReference type="Gene3D" id="3.30.1060.10">
    <property type="entry name" value="Peptide methionine sulphoxide reductase MsrA"/>
    <property type="match status" value="1"/>
</dbReference>
<dbReference type="InterPro" id="IPR036509">
    <property type="entry name" value="Met_Sox_Rdtase_MsrA_sf"/>
</dbReference>
<evidence type="ECO:0000256" key="2">
    <source>
        <dbReference type="ARBA" id="ARBA00011017"/>
    </source>
</evidence>
<dbReference type="NCBIfam" id="TIGR00401">
    <property type="entry name" value="msrA"/>
    <property type="match status" value="1"/>
</dbReference>
<dbReference type="EMBL" id="QEKY01000001">
    <property type="protein sequence ID" value="PVZ15238.1"/>
    <property type="molecule type" value="Genomic_DNA"/>
</dbReference>
<comment type="catalytic activity">
    <reaction evidence="6 10">
        <text>L-methionyl-[protein] + [thioredoxin]-disulfide + H2O = L-methionyl-(S)-S-oxide-[protein] + [thioredoxin]-dithiol</text>
        <dbReference type="Rhea" id="RHEA:14217"/>
        <dbReference type="Rhea" id="RHEA-COMP:10698"/>
        <dbReference type="Rhea" id="RHEA-COMP:10700"/>
        <dbReference type="Rhea" id="RHEA-COMP:12313"/>
        <dbReference type="Rhea" id="RHEA-COMP:12315"/>
        <dbReference type="ChEBI" id="CHEBI:15377"/>
        <dbReference type="ChEBI" id="CHEBI:16044"/>
        <dbReference type="ChEBI" id="CHEBI:29950"/>
        <dbReference type="ChEBI" id="CHEBI:44120"/>
        <dbReference type="ChEBI" id="CHEBI:50058"/>
        <dbReference type="EC" id="1.8.4.11"/>
    </reaction>
</comment>
<dbReference type="GO" id="GO:0006979">
    <property type="term" value="P:response to oxidative stress"/>
    <property type="evidence" value="ECO:0007669"/>
    <property type="project" value="InterPro"/>
</dbReference>
<dbReference type="EC" id="1.8.4.12" evidence="9"/>
<dbReference type="PANTHER" id="PTHR10173">
    <property type="entry name" value="METHIONINE SULFOXIDE REDUCTASE"/>
    <property type="match status" value="1"/>
</dbReference>
<dbReference type="Proteomes" id="UP000245462">
    <property type="component" value="Unassembled WGS sequence"/>
</dbReference>
<comment type="caution">
    <text evidence="13">The sequence shown here is derived from an EMBL/GenBank/DDBJ whole genome shotgun (WGS) entry which is preliminary data.</text>
</comment>
<evidence type="ECO:0000256" key="7">
    <source>
        <dbReference type="ARBA" id="ARBA00048488"/>
    </source>
</evidence>
<evidence type="ECO:0000256" key="10">
    <source>
        <dbReference type="HAMAP-Rule" id="MF_01401"/>
    </source>
</evidence>
<dbReference type="GO" id="GO:0005737">
    <property type="term" value="C:cytoplasm"/>
    <property type="evidence" value="ECO:0007669"/>
    <property type="project" value="TreeGrafter"/>
</dbReference>
<dbReference type="PROSITE" id="PS51257">
    <property type="entry name" value="PROKAR_LIPOPROTEIN"/>
    <property type="match status" value="1"/>
</dbReference>
<keyword evidence="4" id="KW-0511">Multifunctional enzyme</keyword>
<dbReference type="GO" id="GO:0033743">
    <property type="term" value="F:peptide-methionine (R)-S-oxide reductase activity"/>
    <property type="evidence" value="ECO:0007669"/>
    <property type="project" value="UniProtKB-UniRule"/>
</dbReference>
<sequence>MMTKYFFLLVSMVSLGLFSAGSCSPSAHQSDSIPETRTIYLAGGCFWGTDHFLKQIRGVRNTEVGYANGNIEDPTYEEVCTQTTGFAETVRVEYAPTELSLTLLLELFFKTIDPTILNRQGPDMGTQYRTGIYYTDPEDAATVTAALEALAQQYDRPIVVEHEPLKNFYAAERYHQDYLEHNPRGYCHIDPALFELARKANPDPNGRVYQRAEDEELRRRLTPEQYAVTRNNATEPAFRNEYWDEFDEGIYVDVTTGEPLFLSTDKFESGCGWPSFTKPIRKDLIVERIDRTHGMTRTEVRSNTGDAHLGHVFNDGPMEKGGLRYCINSASLRFIPKEEMQQEGYGDLLRLLDKR</sequence>
<dbReference type="SUPFAM" id="SSF55068">
    <property type="entry name" value="Peptide methionine sulfoxide reductase"/>
    <property type="match status" value="1"/>
</dbReference>
<dbReference type="Pfam" id="PF01641">
    <property type="entry name" value="SelR"/>
    <property type="match status" value="1"/>
</dbReference>
<dbReference type="GO" id="GO:0008113">
    <property type="term" value="F:peptide-methionine (S)-S-oxide reductase activity"/>
    <property type="evidence" value="ECO:0007669"/>
    <property type="project" value="UniProtKB-UniRule"/>
</dbReference>
<dbReference type="InterPro" id="IPR002579">
    <property type="entry name" value="Met_Sox_Rdtase_MsrB_dom"/>
</dbReference>
<dbReference type="GO" id="GO:0033744">
    <property type="term" value="F:L-methionine:thioredoxin-disulfide S-oxidoreductase activity"/>
    <property type="evidence" value="ECO:0007669"/>
    <property type="project" value="RHEA"/>
</dbReference>
<dbReference type="Pfam" id="PF01625">
    <property type="entry name" value="PMSR"/>
    <property type="match status" value="1"/>
</dbReference>
<evidence type="ECO:0000256" key="6">
    <source>
        <dbReference type="ARBA" id="ARBA00047806"/>
    </source>
</evidence>
<feature type="active site" description="Nucleophile" evidence="9">
    <location>
        <position position="326"/>
    </location>
</feature>
<evidence type="ECO:0000256" key="11">
    <source>
        <dbReference type="SAM" id="SignalP"/>
    </source>
</evidence>
<dbReference type="HAMAP" id="MF_01400">
    <property type="entry name" value="MsrB"/>
    <property type="match status" value="1"/>
</dbReference>
<reference evidence="13 14" key="1">
    <citation type="submission" date="2018-04" db="EMBL/GenBank/DDBJ databases">
        <title>Genomic Encyclopedia of Type Strains, Phase IV (KMG-IV): sequencing the most valuable type-strain genomes for metagenomic binning, comparative biology and taxonomic classification.</title>
        <authorList>
            <person name="Goeker M."/>
        </authorList>
    </citation>
    <scope>NUCLEOTIDE SEQUENCE [LARGE SCALE GENOMIC DNA]</scope>
    <source>
        <strain evidence="13 14">DSM 28520</strain>
    </source>
</reference>
<comment type="similarity">
    <text evidence="10">Belongs to the MsrA Met sulfoxide reductase family.</text>
</comment>
<comment type="similarity">
    <text evidence="2">In the N-terminal section; belongs to the MsrA Met sulfoxide reductase family.</text>
</comment>
<evidence type="ECO:0000313" key="13">
    <source>
        <dbReference type="EMBL" id="PVZ15238.1"/>
    </source>
</evidence>
<dbReference type="PANTHER" id="PTHR10173:SF59">
    <property type="entry name" value="PEPTIDE METHIONINE SULFOXIDE REDUCTASE MSRA_MSRB"/>
    <property type="match status" value="1"/>
</dbReference>
<evidence type="ECO:0000256" key="1">
    <source>
        <dbReference type="ARBA" id="ARBA00008076"/>
    </source>
</evidence>
<comment type="similarity">
    <text evidence="9">Belongs to the MsrB Met sulfoxide reductase family.</text>
</comment>
<evidence type="ECO:0000256" key="3">
    <source>
        <dbReference type="ARBA" id="ARBA00023002"/>
    </source>
</evidence>
<dbReference type="EC" id="1.8.4.11" evidence="10"/>
<comment type="caution">
    <text evidence="9">Lacks conserved residue(s) required for the propagation of feature annotation.</text>
</comment>
<evidence type="ECO:0000256" key="9">
    <source>
        <dbReference type="HAMAP-Rule" id="MF_01400"/>
    </source>
</evidence>
<organism evidence="13 14">
    <name type="scientific">Porphyromonas loveana</name>
    <dbReference type="NCBI Taxonomy" id="1884669"/>
    <lineage>
        <taxon>Bacteria</taxon>
        <taxon>Pseudomonadati</taxon>
        <taxon>Bacteroidota</taxon>
        <taxon>Bacteroidia</taxon>
        <taxon>Bacteroidales</taxon>
        <taxon>Porphyromonadaceae</taxon>
        <taxon>Porphyromonas</taxon>
    </lineage>
</organism>
<dbReference type="InterPro" id="IPR011057">
    <property type="entry name" value="Mss4-like_sf"/>
</dbReference>
<gene>
    <name evidence="10" type="primary">msrA</name>
    <name evidence="9" type="synonym">msrB</name>
    <name evidence="13" type="ORF">C7382_101172</name>
</gene>
<feature type="signal peptide" evidence="11">
    <location>
        <begin position="1"/>
        <end position="19"/>
    </location>
</feature>
<comment type="function">
    <text evidence="5 10">Has an important function as a repair enzyme for proteins that have been inactivated by oxidation. Catalyzes the reversible oxidation-reduction of methionine sulfoxide in proteins to methionine.</text>
</comment>
<evidence type="ECO:0000259" key="12">
    <source>
        <dbReference type="PROSITE" id="PS51790"/>
    </source>
</evidence>
<keyword evidence="3 9" id="KW-0560">Oxidoreductase</keyword>
<dbReference type="PROSITE" id="PS51790">
    <property type="entry name" value="MSRB"/>
    <property type="match status" value="1"/>
</dbReference>
<accession>A0A2U1FSV2</accession>
<dbReference type="InterPro" id="IPR002569">
    <property type="entry name" value="Met_Sox_Rdtase_MsrA_dom"/>
</dbReference>
<dbReference type="GO" id="GO:0030091">
    <property type="term" value="P:protein repair"/>
    <property type="evidence" value="ECO:0007669"/>
    <property type="project" value="InterPro"/>
</dbReference>
<comment type="similarity">
    <text evidence="1">In the C-terminal section; belongs to the MsrB Met sulfoxide reductase family.</text>
</comment>
<evidence type="ECO:0000256" key="4">
    <source>
        <dbReference type="ARBA" id="ARBA00023268"/>
    </source>
</evidence>
<evidence type="ECO:0000256" key="5">
    <source>
        <dbReference type="ARBA" id="ARBA00024679"/>
    </source>
</evidence>
<dbReference type="HAMAP" id="MF_01401">
    <property type="entry name" value="MsrA"/>
    <property type="match status" value="1"/>
</dbReference>
<proteinExistence type="inferred from homology"/>
<dbReference type="InterPro" id="IPR028427">
    <property type="entry name" value="Met_Sox_Rdtase_MsrB"/>
</dbReference>
<keyword evidence="11" id="KW-0732">Signal</keyword>
<name>A0A2U1FSV2_9PORP</name>
<feature type="domain" description="MsrB" evidence="12">
    <location>
        <begin position="214"/>
        <end position="337"/>
    </location>
</feature>
<dbReference type="NCBIfam" id="TIGR00357">
    <property type="entry name" value="peptide-methionine (R)-S-oxide reductase MsrB"/>
    <property type="match status" value="1"/>
</dbReference>
<evidence type="ECO:0000313" key="14">
    <source>
        <dbReference type="Proteomes" id="UP000245462"/>
    </source>
</evidence>
<comment type="catalytic activity">
    <reaction evidence="8 10">
        <text>[thioredoxin]-disulfide + L-methionine + H2O = L-methionine (S)-S-oxide + [thioredoxin]-dithiol</text>
        <dbReference type="Rhea" id="RHEA:19993"/>
        <dbReference type="Rhea" id="RHEA-COMP:10698"/>
        <dbReference type="Rhea" id="RHEA-COMP:10700"/>
        <dbReference type="ChEBI" id="CHEBI:15377"/>
        <dbReference type="ChEBI" id="CHEBI:29950"/>
        <dbReference type="ChEBI" id="CHEBI:50058"/>
        <dbReference type="ChEBI" id="CHEBI:57844"/>
        <dbReference type="ChEBI" id="CHEBI:58772"/>
        <dbReference type="EC" id="1.8.4.11"/>
    </reaction>
</comment>
<dbReference type="SUPFAM" id="SSF51316">
    <property type="entry name" value="Mss4-like"/>
    <property type="match status" value="1"/>
</dbReference>